<proteinExistence type="predicted"/>
<gene>
    <name evidence="1" type="ORF">FHS90_001903</name>
</gene>
<reference evidence="1 2" key="1">
    <citation type="submission" date="2020-08" db="EMBL/GenBank/DDBJ databases">
        <title>Genomic Encyclopedia of Type Strains, Phase IV (KMG-IV): sequencing the most valuable type-strain genomes for metagenomic binning, comparative biology and taxonomic classification.</title>
        <authorList>
            <person name="Goeker M."/>
        </authorList>
    </citation>
    <scope>NUCLEOTIDE SEQUENCE [LARGE SCALE GENOMIC DNA]</scope>
    <source>
        <strain evidence="1 2">DSM 29854</strain>
    </source>
</reference>
<sequence>MVLPLEGGRGSGSFQARRRRGVLGLFFRKQAGNGMFLSFIVLPGRRSARSLVFAMRRLLFRWLGRVLLKNRGYCVQVPWRLMLCFTGGLKCVFCCSPGVLLMECVVSLSVLLDAGPHWSKCFIFAAAADAGMRNLLFPWLCRCRSTVILGIRGLLFSLALAFAPVRNPIAVALYPVSAHGRGASSWR</sequence>
<dbReference type="Proteomes" id="UP000563094">
    <property type="component" value="Unassembled WGS sequence"/>
</dbReference>
<name>A0A839GE44_9BACT</name>
<keyword evidence="2" id="KW-1185">Reference proteome</keyword>
<organism evidence="1 2">
    <name type="scientific">Rufibacter quisquiliarum</name>
    <dbReference type="NCBI Taxonomy" id="1549639"/>
    <lineage>
        <taxon>Bacteria</taxon>
        <taxon>Pseudomonadati</taxon>
        <taxon>Bacteroidota</taxon>
        <taxon>Cytophagia</taxon>
        <taxon>Cytophagales</taxon>
        <taxon>Hymenobacteraceae</taxon>
        <taxon>Rufibacter</taxon>
    </lineage>
</organism>
<evidence type="ECO:0000313" key="2">
    <source>
        <dbReference type="Proteomes" id="UP000563094"/>
    </source>
</evidence>
<comment type="caution">
    <text evidence="1">The sequence shown here is derived from an EMBL/GenBank/DDBJ whole genome shotgun (WGS) entry which is preliminary data.</text>
</comment>
<accession>A0A839GE44</accession>
<protein>
    <submittedName>
        <fullName evidence="1">Uncharacterized protein</fullName>
    </submittedName>
</protein>
<dbReference type="EMBL" id="JACJIQ010000006">
    <property type="protein sequence ID" value="MBA9077192.1"/>
    <property type="molecule type" value="Genomic_DNA"/>
</dbReference>
<evidence type="ECO:0000313" key="1">
    <source>
        <dbReference type="EMBL" id="MBA9077192.1"/>
    </source>
</evidence>
<dbReference type="AlphaFoldDB" id="A0A839GE44"/>
<dbReference type="RefSeq" id="WP_182512800.1">
    <property type="nucleotide sequence ID" value="NZ_JACJIQ010000006.1"/>
</dbReference>